<keyword evidence="1" id="KW-1015">Disulfide bond</keyword>
<evidence type="ECO:0000313" key="4">
    <source>
        <dbReference type="Proteomes" id="UP000694700"/>
    </source>
</evidence>
<dbReference type="Gene3D" id="2.10.25.160">
    <property type="entry name" value="Granulin"/>
    <property type="match status" value="1"/>
</dbReference>
<evidence type="ECO:0000259" key="2">
    <source>
        <dbReference type="Pfam" id="PF00396"/>
    </source>
</evidence>
<dbReference type="Pfam" id="PF00396">
    <property type="entry name" value="Granulin"/>
    <property type="match status" value="1"/>
</dbReference>
<dbReference type="InterPro" id="IPR037277">
    <property type="entry name" value="Granulin_sf"/>
</dbReference>
<dbReference type="Ensembl" id="ENSCCRT00015068179.1">
    <property type="protein sequence ID" value="ENSCCRP00015066014.1"/>
    <property type="gene ID" value="ENSCCRG00015026899.1"/>
</dbReference>
<dbReference type="AlphaFoldDB" id="A0A8C1ZAS6"/>
<evidence type="ECO:0000256" key="1">
    <source>
        <dbReference type="ARBA" id="ARBA00023157"/>
    </source>
</evidence>
<reference evidence="3" key="1">
    <citation type="submission" date="2025-08" db="UniProtKB">
        <authorList>
            <consortium name="Ensembl"/>
        </authorList>
    </citation>
    <scope>IDENTIFICATION</scope>
</reference>
<dbReference type="InterPro" id="IPR000118">
    <property type="entry name" value="Granulin"/>
</dbReference>
<evidence type="ECO:0000313" key="3">
    <source>
        <dbReference type="Ensembl" id="ENSCCRP00015066014.1"/>
    </source>
</evidence>
<feature type="domain" description="Granulins" evidence="2">
    <location>
        <begin position="30"/>
        <end position="46"/>
    </location>
</feature>
<protein>
    <recommendedName>
        <fullName evidence="2">Granulins domain-containing protein</fullName>
    </recommendedName>
</protein>
<organism evidence="3 4">
    <name type="scientific">Cyprinus carpio</name>
    <name type="common">Common carp</name>
    <dbReference type="NCBI Taxonomy" id="7962"/>
    <lineage>
        <taxon>Eukaryota</taxon>
        <taxon>Metazoa</taxon>
        <taxon>Chordata</taxon>
        <taxon>Craniata</taxon>
        <taxon>Vertebrata</taxon>
        <taxon>Euteleostomi</taxon>
        <taxon>Actinopterygii</taxon>
        <taxon>Neopterygii</taxon>
        <taxon>Teleostei</taxon>
        <taxon>Ostariophysi</taxon>
        <taxon>Cypriniformes</taxon>
        <taxon>Cyprinidae</taxon>
        <taxon>Cyprininae</taxon>
        <taxon>Cyprinus</taxon>
    </lineage>
</organism>
<dbReference type="SUPFAM" id="SSF57277">
    <property type="entry name" value="Granulin repeat"/>
    <property type="match status" value="1"/>
</dbReference>
<accession>A0A8C1ZAS6</accession>
<name>A0A8C1ZAS6_CYPCA</name>
<dbReference type="Proteomes" id="UP000694700">
    <property type="component" value="Unplaced"/>
</dbReference>
<proteinExistence type="predicted"/>
<sequence length="52" mass="5539">VLKLSLSFPVSSVHSDVPCDSTKSCPDGSTCCKTQEGGWACCPLPQVNHLIY</sequence>